<comment type="caution">
    <text evidence="1">The sequence shown here is derived from an EMBL/GenBank/DDBJ whole genome shotgun (WGS) entry which is preliminary data.</text>
</comment>
<dbReference type="AlphaFoldDB" id="A0A813ACF6"/>
<sequence length="112" mass="12022">MPQPLHTGLGRVDSLDDSCPKKLAPDAIVVPVTSPRTASWRDVAKPWSEDFDADEIVARLPCLTAPCCTAGVKRAGLPVLRAIEQFISADAALVPYEPCRLSRQVAEATVNP</sequence>
<gene>
    <name evidence="1" type="ORF">SNEC2469_LOCUS27262</name>
</gene>
<protein>
    <submittedName>
        <fullName evidence="1">Uncharacterized protein</fullName>
    </submittedName>
</protein>
<name>A0A813ACF6_9DINO</name>
<keyword evidence="2" id="KW-1185">Reference proteome</keyword>
<proteinExistence type="predicted"/>
<evidence type="ECO:0000313" key="1">
    <source>
        <dbReference type="EMBL" id="CAE7860875.1"/>
    </source>
</evidence>
<dbReference type="Proteomes" id="UP000601435">
    <property type="component" value="Unassembled WGS sequence"/>
</dbReference>
<reference evidence="1" key="1">
    <citation type="submission" date="2021-02" db="EMBL/GenBank/DDBJ databases">
        <authorList>
            <person name="Dougan E. K."/>
            <person name="Rhodes N."/>
            <person name="Thang M."/>
            <person name="Chan C."/>
        </authorList>
    </citation>
    <scope>NUCLEOTIDE SEQUENCE</scope>
</reference>
<organism evidence="1 2">
    <name type="scientific">Symbiodinium necroappetens</name>
    <dbReference type="NCBI Taxonomy" id="1628268"/>
    <lineage>
        <taxon>Eukaryota</taxon>
        <taxon>Sar</taxon>
        <taxon>Alveolata</taxon>
        <taxon>Dinophyceae</taxon>
        <taxon>Suessiales</taxon>
        <taxon>Symbiodiniaceae</taxon>
        <taxon>Symbiodinium</taxon>
    </lineage>
</organism>
<evidence type="ECO:0000313" key="2">
    <source>
        <dbReference type="Proteomes" id="UP000601435"/>
    </source>
</evidence>
<accession>A0A813ACF6</accession>
<dbReference type="OrthoDB" id="10270790at2759"/>
<dbReference type="EMBL" id="CAJNJA010057062">
    <property type="protein sequence ID" value="CAE7860875.1"/>
    <property type="molecule type" value="Genomic_DNA"/>
</dbReference>